<evidence type="ECO:0000313" key="1">
    <source>
        <dbReference type="EMBL" id="KAK4547300.1"/>
    </source>
</evidence>
<dbReference type="AlphaFoldDB" id="A0AAV9JPQ6"/>
<accession>A0AAV9JPQ6</accession>
<proteinExistence type="predicted"/>
<name>A0AAV9JPQ6_9PEZI</name>
<dbReference type="Proteomes" id="UP001324427">
    <property type="component" value="Unassembled WGS sequence"/>
</dbReference>
<dbReference type="EMBL" id="JAVFHQ010000011">
    <property type="protein sequence ID" value="KAK4547300.1"/>
    <property type="molecule type" value="Genomic_DNA"/>
</dbReference>
<keyword evidence="2" id="KW-1185">Reference proteome</keyword>
<evidence type="ECO:0000313" key="2">
    <source>
        <dbReference type="Proteomes" id="UP001324427"/>
    </source>
</evidence>
<protein>
    <recommendedName>
        <fullName evidence="3">DUF1763-domain-containing protein</fullName>
    </recommendedName>
</protein>
<organism evidence="1 2">
    <name type="scientific">Oleoguttula mirabilis</name>
    <dbReference type="NCBI Taxonomy" id="1507867"/>
    <lineage>
        <taxon>Eukaryota</taxon>
        <taxon>Fungi</taxon>
        <taxon>Dikarya</taxon>
        <taxon>Ascomycota</taxon>
        <taxon>Pezizomycotina</taxon>
        <taxon>Dothideomycetes</taxon>
        <taxon>Dothideomycetidae</taxon>
        <taxon>Mycosphaerellales</taxon>
        <taxon>Teratosphaeriaceae</taxon>
        <taxon>Oleoguttula</taxon>
    </lineage>
</organism>
<comment type="caution">
    <text evidence="1">The sequence shown here is derived from an EMBL/GenBank/DDBJ whole genome shotgun (WGS) entry which is preliminary data.</text>
</comment>
<sequence>MPPSHAEVILAYRHLYQHLLRAVQYSKPARFVAQERIRNAFRTSSPESFDATRIERTLQFLNGAAKTKGLEHKIVKNLMFVWWEQNKLFRWHYRAELTPLRLKAYDEFNRTVDSLNNSMGLCIK</sequence>
<evidence type="ECO:0008006" key="3">
    <source>
        <dbReference type="Google" id="ProtNLM"/>
    </source>
</evidence>
<reference evidence="1 2" key="1">
    <citation type="submission" date="2021-11" db="EMBL/GenBank/DDBJ databases">
        <title>Black yeast isolated from Biological Soil Crust.</title>
        <authorList>
            <person name="Kurbessoian T."/>
        </authorList>
    </citation>
    <scope>NUCLEOTIDE SEQUENCE [LARGE SCALE GENOMIC DNA]</scope>
    <source>
        <strain evidence="1 2">CCFEE 5522</strain>
    </source>
</reference>
<gene>
    <name evidence="1" type="ORF">LTR36_000955</name>
</gene>